<dbReference type="GO" id="GO:0005886">
    <property type="term" value="C:plasma membrane"/>
    <property type="evidence" value="ECO:0007669"/>
    <property type="project" value="UniProtKB-SubCell"/>
</dbReference>
<dbReference type="InterPro" id="IPR035906">
    <property type="entry name" value="MetI-like_sf"/>
</dbReference>
<protein>
    <submittedName>
        <fullName evidence="9">Raffinose/stachyose/melibiose transport system permease protein</fullName>
    </submittedName>
</protein>
<evidence type="ECO:0000259" key="8">
    <source>
        <dbReference type="PROSITE" id="PS50928"/>
    </source>
</evidence>
<comment type="similarity">
    <text evidence="7">Belongs to the binding-protein-dependent transport system permease family.</text>
</comment>
<dbReference type="EMBL" id="JACCBU010000001">
    <property type="protein sequence ID" value="NYE70204.1"/>
    <property type="molecule type" value="Genomic_DNA"/>
</dbReference>
<dbReference type="InterPro" id="IPR000515">
    <property type="entry name" value="MetI-like"/>
</dbReference>
<dbReference type="RefSeq" id="WP_246322287.1">
    <property type="nucleotide sequence ID" value="NZ_JACCBU010000001.1"/>
</dbReference>
<dbReference type="PANTHER" id="PTHR43744">
    <property type="entry name" value="ABC TRANSPORTER PERMEASE PROTEIN MG189-RELATED-RELATED"/>
    <property type="match status" value="1"/>
</dbReference>
<evidence type="ECO:0000256" key="4">
    <source>
        <dbReference type="ARBA" id="ARBA00022692"/>
    </source>
</evidence>
<comment type="subcellular location">
    <subcellularLocation>
        <location evidence="1 7">Cell membrane</location>
        <topology evidence="1 7">Multi-pass membrane protein</topology>
    </subcellularLocation>
</comment>
<feature type="transmembrane region" description="Helical" evidence="7">
    <location>
        <begin position="100"/>
        <end position="119"/>
    </location>
</feature>
<dbReference type="Pfam" id="PF00528">
    <property type="entry name" value="BPD_transp_1"/>
    <property type="match status" value="1"/>
</dbReference>
<feature type="transmembrane region" description="Helical" evidence="7">
    <location>
        <begin position="164"/>
        <end position="188"/>
    </location>
</feature>
<keyword evidence="10" id="KW-1185">Reference proteome</keyword>
<evidence type="ECO:0000313" key="10">
    <source>
        <dbReference type="Proteomes" id="UP000569914"/>
    </source>
</evidence>
<evidence type="ECO:0000256" key="5">
    <source>
        <dbReference type="ARBA" id="ARBA00022989"/>
    </source>
</evidence>
<gene>
    <name evidence="9" type="ORF">BKA15_001533</name>
</gene>
<dbReference type="PROSITE" id="PS50928">
    <property type="entry name" value="ABC_TM1"/>
    <property type="match status" value="1"/>
</dbReference>
<dbReference type="PANTHER" id="PTHR43744:SF8">
    <property type="entry name" value="SN-GLYCEROL-3-PHOSPHATE TRANSPORT SYSTEM PERMEASE PROTEIN UGPE"/>
    <property type="match status" value="1"/>
</dbReference>
<evidence type="ECO:0000313" key="9">
    <source>
        <dbReference type="EMBL" id="NYE70204.1"/>
    </source>
</evidence>
<feature type="domain" description="ABC transmembrane type-1" evidence="8">
    <location>
        <begin position="96"/>
        <end position="288"/>
    </location>
</feature>
<reference evidence="9 10" key="1">
    <citation type="submission" date="2020-07" db="EMBL/GenBank/DDBJ databases">
        <title>Sequencing the genomes of 1000 actinobacteria strains.</title>
        <authorList>
            <person name="Klenk H.-P."/>
        </authorList>
    </citation>
    <scope>NUCLEOTIDE SEQUENCE [LARGE SCALE GENOMIC DNA]</scope>
    <source>
        <strain evidence="9 10">DSM 22083</strain>
    </source>
</reference>
<evidence type="ECO:0000256" key="2">
    <source>
        <dbReference type="ARBA" id="ARBA00022448"/>
    </source>
</evidence>
<keyword evidence="3" id="KW-1003">Cell membrane</keyword>
<proteinExistence type="inferred from homology"/>
<accession>A0A7Y9I5R1</accession>
<feature type="transmembrane region" description="Helical" evidence="7">
    <location>
        <begin position="209"/>
        <end position="236"/>
    </location>
</feature>
<keyword evidence="6 7" id="KW-0472">Membrane</keyword>
<feature type="transmembrane region" description="Helical" evidence="7">
    <location>
        <begin position="36"/>
        <end position="57"/>
    </location>
</feature>
<evidence type="ECO:0000256" key="3">
    <source>
        <dbReference type="ARBA" id="ARBA00022475"/>
    </source>
</evidence>
<organism evidence="9 10">
    <name type="scientific">Microlunatus parietis</name>
    <dbReference type="NCBI Taxonomy" id="682979"/>
    <lineage>
        <taxon>Bacteria</taxon>
        <taxon>Bacillati</taxon>
        <taxon>Actinomycetota</taxon>
        <taxon>Actinomycetes</taxon>
        <taxon>Propionibacteriales</taxon>
        <taxon>Propionibacteriaceae</taxon>
        <taxon>Microlunatus</taxon>
    </lineage>
</organism>
<evidence type="ECO:0000256" key="6">
    <source>
        <dbReference type="ARBA" id="ARBA00023136"/>
    </source>
</evidence>
<dbReference type="CDD" id="cd06261">
    <property type="entry name" value="TM_PBP2"/>
    <property type="match status" value="1"/>
</dbReference>
<dbReference type="GO" id="GO:0055085">
    <property type="term" value="P:transmembrane transport"/>
    <property type="evidence" value="ECO:0007669"/>
    <property type="project" value="InterPro"/>
</dbReference>
<name>A0A7Y9I5R1_9ACTN</name>
<dbReference type="SUPFAM" id="SSF161098">
    <property type="entry name" value="MetI-like"/>
    <property type="match status" value="1"/>
</dbReference>
<keyword evidence="5 7" id="KW-1133">Transmembrane helix</keyword>
<dbReference type="Proteomes" id="UP000569914">
    <property type="component" value="Unassembled WGS sequence"/>
</dbReference>
<evidence type="ECO:0000256" key="7">
    <source>
        <dbReference type="RuleBase" id="RU363032"/>
    </source>
</evidence>
<feature type="transmembrane region" description="Helical" evidence="7">
    <location>
        <begin position="131"/>
        <end position="152"/>
    </location>
</feature>
<comment type="caution">
    <text evidence="9">The sequence shown here is derived from an EMBL/GenBank/DDBJ whole genome shotgun (WGS) entry which is preliminary data.</text>
</comment>
<keyword evidence="2 7" id="KW-0813">Transport</keyword>
<dbReference type="Gene3D" id="1.10.3720.10">
    <property type="entry name" value="MetI-like"/>
    <property type="match status" value="1"/>
</dbReference>
<dbReference type="AlphaFoldDB" id="A0A7Y9I5R1"/>
<feature type="transmembrane region" description="Helical" evidence="7">
    <location>
        <begin position="267"/>
        <end position="288"/>
    </location>
</feature>
<sequence>MTALADRDLATPPMTADGPNRGGSRISLWFRHRGKLWHLFLLPFCLVWIYPFVWVLSSAFKSQSEMLLGGLSVLPEQPTLDNFSRAWQTANFGAYTANTVVFSVTVVVIIVLVSATAGYALGRGRMPGKKIIIGVLIATMFIPHGYTIIPVFKLVDALGLNNGLIGAVLAAAGPAHVIQILLFMGYFAQLPQELEDAAKIDGAGFLRTFATVMLPLAKPIIGTVTLFSFIGAWNAFMVPLVFTLGRPELRTLGVGMYSFFGQYTADWTGLAAAACISLVPIVTVFLFLQRTFVEGIAGAVKS</sequence>
<keyword evidence="4 7" id="KW-0812">Transmembrane</keyword>
<evidence type="ECO:0000256" key="1">
    <source>
        <dbReference type="ARBA" id="ARBA00004651"/>
    </source>
</evidence>